<dbReference type="CDD" id="cd11386">
    <property type="entry name" value="MCP_signal"/>
    <property type="match status" value="1"/>
</dbReference>
<evidence type="ECO:0000313" key="9">
    <source>
        <dbReference type="EMBL" id="GAN14971.1"/>
    </source>
</evidence>
<reference evidence="9 10" key="1">
    <citation type="submission" date="2014-08" db="EMBL/GenBank/DDBJ databases">
        <title>Whole genome shotgun sequence of Sphingomonas paucimobilis NBRC 13935.</title>
        <authorList>
            <person name="Hosoyama A."/>
            <person name="Hashimoto M."/>
            <person name="Hosoyama Y."/>
            <person name="Noguchi M."/>
            <person name="Uohara A."/>
            <person name="Ohji S."/>
            <person name="Katano-Makiyama Y."/>
            <person name="Ichikawa N."/>
            <person name="Kimura A."/>
            <person name="Yamazoe A."/>
            <person name="Fujita N."/>
        </authorList>
    </citation>
    <scope>NUCLEOTIDE SEQUENCE [LARGE SCALE GENOMIC DNA]</scope>
    <source>
        <strain evidence="9 10">NBRC 13935</strain>
    </source>
</reference>
<evidence type="ECO:0000256" key="6">
    <source>
        <dbReference type="SAM" id="Phobius"/>
    </source>
</evidence>
<proteinExistence type="inferred from homology"/>
<organism evidence="9 10">
    <name type="scientific">Sphingomonas paucimobilis NBRC 13935</name>
    <dbReference type="NCBI Taxonomy" id="1219050"/>
    <lineage>
        <taxon>Bacteria</taxon>
        <taxon>Pseudomonadati</taxon>
        <taxon>Pseudomonadota</taxon>
        <taxon>Alphaproteobacteria</taxon>
        <taxon>Sphingomonadales</taxon>
        <taxon>Sphingomonadaceae</taxon>
        <taxon>Sphingomonas</taxon>
    </lineage>
</organism>
<comment type="similarity">
    <text evidence="3">Belongs to the methyl-accepting chemotaxis (MCP) protein family.</text>
</comment>
<dbReference type="SUPFAM" id="SSF58104">
    <property type="entry name" value="Methyl-accepting chemotaxis protein (MCP) signaling domain"/>
    <property type="match status" value="1"/>
</dbReference>
<name>A0A0C9MWH9_SPHPI</name>
<dbReference type="InterPro" id="IPR024478">
    <property type="entry name" value="HlyB_4HB_MCP"/>
</dbReference>
<dbReference type="GO" id="GO:0005886">
    <property type="term" value="C:plasma membrane"/>
    <property type="evidence" value="ECO:0007669"/>
    <property type="project" value="TreeGrafter"/>
</dbReference>
<dbReference type="GO" id="GO:0004888">
    <property type="term" value="F:transmembrane signaling receptor activity"/>
    <property type="evidence" value="ECO:0007669"/>
    <property type="project" value="TreeGrafter"/>
</dbReference>
<evidence type="ECO:0000256" key="3">
    <source>
        <dbReference type="ARBA" id="ARBA00029447"/>
    </source>
</evidence>
<dbReference type="PANTHER" id="PTHR43531">
    <property type="entry name" value="PROTEIN ICFG"/>
    <property type="match status" value="1"/>
</dbReference>
<evidence type="ECO:0000256" key="4">
    <source>
        <dbReference type="PROSITE-ProRule" id="PRU00284"/>
    </source>
</evidence>
<dbReference type="PROSITE" id="PS50111">
    <property type="entry name" value="CHEMOTAXIS_TRANSDUC_2"/>
    <property type="match status" value="1"/>
</dbReference>
<evidence type="ECO:0000256" key="2">
    <source>
        <dbReference type="ARBA" id="ARBA00022500"/>
    </source>
</evidence>
<dbReference type="GO" id="GO:0006935">
    <property type="term" value="P:chemotaxis"/>
    <property type="evidence" value="ECO:0007669"/>
    <property type="project" value="UniProtKB-KW"/>
</dbReference>
<evidence type="ECO:0000256" key="5">
    <source>
        <dbReference type="SAM" id="Coils"/>
    </source>
</evidence>
<dbReference type="GO" id="GO:0007165">
    <property type="term" value="P:signal transduction"/>
    <property type="evidence" value="ECO:0007669"/>
    <property type="project" value="UniProtKB-KW"/>
</dbReference>
<dbReference type="SMART" id="SM00283">
    <property type="entry name" value="MA"/>
    <property type="match status" value="1"/>
</dbReference>
<dbReference type="SMART" id="SM00304">
    <property type="entry name" value="HAMP"/>
    <property type="match status" value="2"/>
</dbReference>
<keyword evidence="4" id="KW-0807">Transducer</keyword>
<feature type="domain" description="HAMP" evidence="8">
    <location>
        <begin position="208"/>
        <end position="261"/>
    </location>
</feature>
<dbReference type="Gene3D" id="6.10.340.10">
    <property type="match status" value="1"/>
</dbReference>
<feature type="domain" description="Methyl-accepting transducer" evidence="7">
    <location>
        <begin position="322"/>
        <end position="551"/>
    </location>
</feature>
<keyword evidence="6" id="KW-1133">Transmembrane helix</keyword>
<dbReference type="InterPro" id="IPR051310">
    <property type="entry name" value="MCP_chemotaxis"/>
</dbReference>
<dbReference type="AlphaFoldDB" id="A0A0C9MWH9"/>
<dbReference type="Pfam" id="PF12729">
    <property type="entry name" value="4HB_MCP_1"/>
    <property type="match status" value="1"/>
</dbReference>
<protein>
    <submittedName>
        <fullName evidence="9">DNA, contig: SP649</fullName>
    </submittedName>
</protein>
<evidence type="ECO:0000259" key="7">
    <source>
        <dbReference type="PROSITE" id="PS50111"/>
    </source>
</evidence>
<dbReference type="Pfam" id="PF00015">
    <property type="entry name" value="MCPsignal"/>
    <property type="match status" value="1"/>
</dbReference>
<feature type="coiled-coil region" evidence="5">
    <location>
        <begin position="242"/>
        <end position="269"/>
    </location>
</feature>
<keyword evidence="6" id="KW-0472">Membrane</keyword>
<dbReference type="Proteomes" id="UP000032025">
    <property type="component" value="Unassembled WGS sequence"/>
</dbReference>
<dbReference type="InterPro" id="IPR004089">
    <property type="entry name" value="MCPsignal_dom"/>
</dbReference>
<comment type="caution">
    <text evidence="9">The sequence shown here is derived from an EMBL/GenBank/DDBJ whole genome shotgun (WGS) entry which is preliminary data.</text>
</comment>
<feature type="transmembrane region" description="Helical" evidence="6">
    <location>
        <begin position="186"/>
        <end position="207"/>
    </location>
</feature>
<dbReference type="SUPFAM" id="SSF158472">
    <property type="entry name" value="HAMP domain-like"/>
    <property type="match status" value="1"/>
</dbReference>
<dbReference type="Gene3D" id="1.10.287.950">
    <property type="entry name" value="Methyl-accepting chemotaxis protein"/>
    <property type="match status" value="1"/>
</dbReference>
<keyword evidence="10" id="KW-1185">Reference proteome</keyword>
<evidence type="ECO:0000313" key="10">
    <source>
        <dbReference type="Proteomes" id="UP000032025"/>
    </source>
</evidence>
<dbReference type="EMBL" id="BBJS01000049">
    <property type="protein sequence ID" value="GAN14971.1"/>
    <property type="molecule type" value="Genomic_DNA"/>
</dbReference>
<dbReference type="FunFam" id="1.10.287.950:FF:000001">
    <property type="entry name" value="Methyl-accepting chemotaxis sensory transducer"/>
    <property type="match status" value="1"/>
</dbReference>
<dbReference type="PROSITE" id="PS50885">
    <property type="entry name" value="HAMP"/>
    <property type="match status" value="2"/>
</dbReference>
<dbReference type="PANTHER" id="PTHR43531:SF11">
    <property type="entry name" value="METHYL-ACCEPTING CHEMOTAXIS PROTEIN 3"/>
    <property type="match status" value="1"/>
</dbReference>
<evidence type="ECO:0000256" key="1">
    <source>
        <dbReference type="ARBA" id="ARBA00004370"/>
    </source>
</evidence>
<accession>A0A0C9MWH9</accession>
<dbReference type="InterPro" id="IPR003660">
    <property type="entry name" value="HAMP_dom"/>
</dbReference>
<comment type="subcellular location">
    <subcellularLocation>
        <location evidence="1">Membrane</location>
    </subcellularLocation>
</comment>
<gene>
    <name evidence="9" type="ORF">SP6_49_00050</name>
</gene>
<evidence type="ECO:0000259" key="8">
    <source>
        <dbReference type="PROSITE" id="PS50885"/>
    </source>
</evidence>
<dbReference type="Pfam" id="PF00672">
    <property type="entry name" value="HAMP"/>
    <property type="match status" value="1"/>
</dbReference>
<keyword evidence="6" id="KW-0812">Transmembrane</keyword>
<sequence length="604" mass="63185">MQNMRIPGKLIACFSVLLVALLGLATLAVVRLSEMRDVAVNLGGEQRSQLEAIAVINAAGATYRATVGQLLLAESPAAREAAQQRLIELSNQVTNRANWLRPRLADDDTQAALDAFTGAWNEYLSHANETTRAVAQGASNAIVLFRAAGPYFVTANKAASTLRQKQSRAIDALVAEAEHTYAVSRMIMIGTVLLVALLTIGMLMALVRLIARPVGAMSGTLAQLAAGERSVVIAANDSRDEIGDMMRAAATLRDQLARADQEKEEQAALIVSTVGTGLQSLSAGDLTARIDAKLQEPFARLAVDFNDAMAKMEQAMQAVSGVSEGLRAASGEIRSASEDLSQRTEQQAASLEETAASMHQITTVVAQSASDAKRADVAVADATSAAQGGGQVVRDAVAAMNGIERSSLEISEIISVIDGIAFQTNLLALNAGVEAARAGDAGKGFAVVASEVRALAQRSADAAKDVKERITSSNEQIEAGVELVAQTGQALEQIIDRVAEISALVRSLASSAEQQATGLGQVNVAVDEMDGVTQRNAAMVEETTAAARELAEKADELNGHVARFRVRGAATPIAPRVASPAKAVPAVRLVSNSNAALADDWSSF</sequence>
<feature type="domain" description="HAMP" evidence="8">
    <location>
        <begin position="271"/>
        <end position="317"/>
    </location>
</feature>
<keyword evidence="5" id="KW-0175">Coiled coil</keyword>
<keyword evidence="2" id="KW-0145">Chemotaxis</keyword>